<comment type="caution">
    <text evidence="3">The sequence shown here is derived from an EMBL/GenBank/DDBJ whole genome shotgun (WGS) entry which is preliminary data.</text>
</comment>
<protein>
    <submittedName>
        <fullName evidence="3">SRPBCC family protein</fullName>
    </submittedName>
</protein>
<accession>A0ABW1U5F2</accession>
<organism evidence="3 4">
    <name type="scientific">Polaromonas aquatica</name>
    <dbReference type="NCBI Taxonomy" id="332657"/>
    <lineage>
        <taxon>Bacteria</taxon>
        <taxon>Pseudomonadati</taxon>
        <taxon>Pseudomonadota</taxon>
        <taxon>Betaproteobacteria</taxon>
        <taxon>Burkholderiales</taxon>
        <taxon>Comamonadaceae</taxon>
        <taxon>Polaromonas</taxon>
    </lineage>
</organism>
<dbReference type="Gene3D" id="3.30.530.20">
    <property type="match status" value="1"/>
</dbReference>
<comment type="similarity">
    <text evidence="1">Belongs to the AHA1 family.</text>
</comment>
<proteinExistence type="inferred from homology"/>
<dbReference type="CDD" id="cd08898">
    <property type="entry name" value="SRPBCC_CalC_Aha1-like_5"/>
    <property type="match status" value="1"/>
</dbReference>
<sequence length="158" mass="17666">MTTESSTDRIERSIHIKAPRTRVWGALSNAEAYGKWFGANLSGKTFAAGQRVQGPITIKGFEHVVFDVVIERVEPETLMSYRWHPHAIDPAVDYSQEERTLVTFTLKDAPEGTLLTVVETGFDKVPPGRRMQAFRGNGNGWSQQLDNIARYAANQSTN</sequence>
<dbReference type="EMBL" id="JBHSRS010000084">
    <property type="protein sequence ID" value="MFC6284162.1"/>
    <property type="molecule type" value="Genomic_DNA"/>
</dbReference>
<name>A0ABW1U5F2_9BURK</name>
<feature type="domain" description="Activator of Hsp90 ATPase homologue 1/2-like C-terminal" evidence="2">
    <location>
        <begin position="17"/>
        <end position="152"/>
    </location>
</feature>
<evidence type="ECO:0000256" key="1">
    <source>
        <dbReference type="ARBA" id="ARBA00006817"/>
    </source>
</evidence>
<gene>
    <name evidence="3" type="ORF">ACFQND_23290</name>
</gene>
<evidence type="ECO:0000313" key="4">
    <source>
        <dbReference type="Proteomes" id="UP001596270"/>
    </source>
</evidence>
<dbReference type="RefSeq" id="WP_371439920.1">
    <property type="nucleotide sequence ID" value="NZ_JBHSRS010000084.1"/>
</dbReference>
<dbReference type="InterPro" id="IPR023393">
    <property type="entry name" value="START-like_dom_sf"/>
</dbReference>
<dbReference type="SUPFAM" id="SSF55961">
    <property type="entry name" value="Bet v1-like"/>
    <property type="match status" value="1"/>
</dbReference>
<evidence type="ECO:0000313" key="3">
    <source>
        <dbReference type="EMBL" id="MFC6284162.1"/>
    </source>
</evidence>
<evidence type="ECO:0000259" key="2">
    <source>
        <dbReference type="Pfam" id="PF08327"/>
    </source>
</evidence>
<dbReference type="InterPro" id="IPR013538">
    <property type="entry name" value="ASHA1/2-like_C"/>
</dbReference>
<keyword evidence="4" id="KW-1185">Reference proteome</keyword>
<reference evidence="4" key="1">
    <citation type="journal article" date="2019" name="Int. J. Syst. Evol. Microbiol.">
        <title>The Global Catalogue of Microorganisms (GCM) 10K type strain sequencing project: providing services to taxonomists for standard genome sequencing and annotation.</title>
        <authorList>
            <consortium name="The Broad Institute Genomics Platform"/>
            <consortium name="The Broad Institute Genome Sequencing Center for Infectious Disease"/>
            <person name="Wu L."/>
            <person name="Ma J."/>
        </authorList>
    </citation>
    <scope>NUCLEOTIDE SEQUENCE [LARGE SCALE GENOMIC DNA]</scope>
    <source>
        <strain evidence="4">CCUG 39402</strain>
    </source>
</reference>
<dbReference type="Proteomes" id="UP001596270">
    <property type="component" value="Unassembled WGS sequence"/>
</dbReference>
<dbReference type="Pfam" id="PF08327">
    <property type="entry name" value="AHSA1"/>
    <property type="match status" value="1"/>
</dbReference>